<dbReference type="EnsemblMetazoa" id="XM_050647539.1">
    <property type="protein sequence ID" value="XP_050503496.1"/>
    <property type="gene ID" value="LOC126882567"/>
</dbReference>
<reference evidence="2" key="1">
    <citation type="submission" date="2025-05" db="UniProtKB">
        <authorList>
            <consortium name="EnsemblMetazoa"/>
        </authorList>
    </citation>
    <scope>IDENTIFICATION</scope>
</reference>
<proteinExistence type="predicted"/>
<evidence type="ECO:0000313" key="2">
    <source>
        <dbReference type="EnsemblMetazoa" id="XP_050503496.1"/>
    </source>
</evidence>
<dbReference type="Proteomes" id="UP001652700">
    <property type="component" value="Unplaced"/>
</dbReference>
<sequence>MNEKFKRQKREESKKYSEETENERVQRKLKEVLEILNGKGPIEGENKAKARKLIGKITSIQNKTSQNQNQTVQEEGHLKCEQCKIKMEQERQKKETEKIIKALNNGGDINNFSQIYKKKWEEKSDIKEGGVESVIRTIREDVYEIIEGCKEENVEYIENVKKSSMASERREWFTDVVKIKKHGIYEMAERAIKQIKERETPPQTIRVIINNEINKEEVRKALEFVGRGENIIWELVIRGKEMDRGARHEQEEALLIKTGGKMF</sequence>
<evidence type="ECO:0000256" key="1">
    <source>
        <dbReference type="SAM" id="MobiDB-lite"/>
    </source>
</evidence>
<name>A0ABM5JZY0_DIAVI</name>
<organism evidence="2 3">
    <name type="scientific">Diabrotica virgifera virgifera</name>
    <name type="common">western corn rootworm</name>
    <dbReference type="NCBI Taxonomy" id="50390"/>
    <lineage>
        <taxon>Eukaryota</taxon>
        <taxon>Metazoa</taxon>
        <taxon>Ecdysozoa</taxon>
        <taxon>Arthropoda</taxon>
        <taxon>Hexapoda</taxon>
        <taxon>Insecta</taxon>
        <taxon>Pterygota</taxon>
        <taxon>Neoptera</taxon>
        <taxon>Endopterygota</taxon>
        <taxon>Coleoptera</taxon>
        <taxon>Polyphaga</taxon>
        <taxon>Cucujiformia</taxon>
        <taxon>Chrysomeloidea</taxon>
        <taxon>Chrysomelidae</taxon>
        <taxon>Galerucinae</taxon>
        <taxon>Diabroticina</taxon>
        <taxon>Diabroticites</taxon>
        <taxon>Diabrotica</taxon>
    </lineage>
</organism>
<keyword evidence="3" id="KW-1185">Reference proteome</keyword>
<dbReference type="RefSeq" id="XP_050503496.1">
    <property type="nucleotide sequence ID" value="XM_050647539.1"/>
</dbReference>
<evidence type="ECO:0000313" key="3">
    <source>
        <dbReference type="Proteomes" id="UP001652700"/>
    </source>
</evidence>
<protein>
    <submittedName>
        <fullName evidence="2">Uncharacterized protein</fullName>
    </submittedName>
</protein>
<dbReference type="GeneID" id="126882567"/>
<feature type="region of interest" description="Disordered" evidence="1">
    <location>
        <begin position="1"/>
        <end position="24"/>
    </location>
</feature>
<accession>A0ABM5JZY0</accession>